<evidence type="ECO:0000256" key="2">
    <source>
        <dbReference type="ARBA" id="ARBA00022553"/>
    </source>
</evidence>
<evidence type="ECO:0000259" key="3">
    <source>
        <dbReference type="PROSITE" id="PS50075"/>
    </source>
</evidence>
<organism evidence="4 5">
    <name type="scientific">Pseudonocardia aurantiaca</name>
    <dbReference type="NCBI Taxonomy" id="75290"/>
    <lineage>
        <taxon>Bacteria</taxon>
        <taxon>Bacillati</taxon>
        <taxon>Actinomycetota</taxon>
        <taxon>Actinomycetes</taxon>
        <taxon>Pseudonocardiales</taxon>
        <taxon>Pseudonocardiaceae</taxon>
        <taxon>Pseudonocardia</taxon>
    </lineage>
</organism>
<keyword evidence="5" id="KW-1185">Reference proteome</keyword>
<dbReference type="InterPro" id="IPR009081">
    <property type="entry name" value="PP-bd_ACP"/>
</dbReference>
<dbReference type="RefSeq" id="WP_343985797.1">
    <property type="nucleotide sequence ID" value="NZ_BAAAJG010000026.1"/>
</dbReference>
<proteinExistence type="predicted"/>
<dbReference type="Proteomes" id="UP001597145">
    <property type="component" value="Unassembled WGS sequence"/>
</dbReference>
<evidence type="ECO:0000256" key="1">
    <source>
        <dbReference type="ARBA" id="ARBA00022450"/>
    </source>
</evidence>
<dbReference type="Pfam" id="PF00550">
    <property type="entry name" value="PP-binding"/>
    <property type="match status" value="1"/>
</dbReference>
<keyword evidence="1" id="KW-0596">Phosphopantetheine</keyword>
<gene>
    <name evidence="4" type="ORF">ACFSCY_29915</name>
</gene>
<accession>A0ABW4FT79</accession>
<dbReference type="PROSITE" id="PS50075">
    <property type="entry name" value="CARRIER"/>
    <property type="match status" value="1"/>
</dbReference>
<dbReference type="InterPro" id="IPR006162">
    <property type="entry name" value="Ppantetheine_attach_site"/>
</dbReference>
<feature type="domain" description="Carrier" evidence="3">
    <location>
        <begin position="7"/>
        <end position="84"/>
    </location>
</feature>
<sequence>MTDSTALTPWQVRDWLIAAIAEMLRVEAAEVSSETVFRELGLSSVQLVQMTADLEDILGREVPPTFLFDCPTIEDAVVYLTATEPSGEAASHG</sequence>
<name>A0ABW4FT79_9PSEU</name>
<evidence type="ECO:0000313" key="5">
    <source>
        <dbReference type="Proteomes" id="UP001597145"/>
    </source>
</evidence>
<reference evidence="5" key="1">
    <citation type="journal article" date="2019" name="Int. J. Syst. Evol. Microbiol.">
        <title>The Global Catalogue of Microorganisms (GCM) 10K type strain sequencing project: providing services to taxonomists for standard genome sequencing and annotation.</title>
        <authorList>
            <consortium name="The Broad Institute Genomics Platform"/>
            <consortium name="The Broad Institute Genome Sequencing Center for Infectious Disease"/>
            <person name="Wu L."/>
            <person name="Ma J."/>
        </authorList>
    </citation>
    <scope>NUCLEOTIDE SEQUENCE [LARGE SCALE GENOMIC DNA]</scope>
    <source>
        <strain evidence="5">JCM 12165</strain>
    </source>
</reference>
<dbReference type="InterPro" id="IPR020806">
    <property type="entry name" value="PKS_PP-bd"/>
</dbReference>
<keyword evidence="2" id="KW-0597">Phosphoprotein</keyword>
<dbReference type="SMART" id="SM00823">
    <property type="entry name" value="PKS_PP"/>
    <property type="match status" value="1"/>
</dbReference>
<dbReference type="PROSITE" id="PS00012">
    <property type="entry name" value="PHOSPHOPANTETHEINE"/>
    <property type="match status" value="1"/>
</dbReference>
<protein>
    <submittedName>
        <fullName evidence="4">Acyl carrier protein</fullName>
    </submittedName>
</protein>
<dbReference type="EMBL" id="JBHUCP010000025">
    <property type="protein sequence ID" value="MFD1533648.1"/>
    <property type="molecule type" value="Genomic_DNA"/>
</dbReference>
<dbReference type="SMART" id="SM01294">
    <property type="entry name" value="PKS_PP_betabranch"/>
    <property type="match status" value="1"/>
</dbReference>
<comment type="caution">
    <text evidence="4">The sequence shown here is derived from an EMBL/GenBank/DDBJ whole genome shotgun (WGS) entry which is preliminary data.</text>
</comment>
<dbReference type="InterPro" id="IPR036736">
    <property type="entry name" value="ACP-like_sf"/>
</dbReference>
<evidence type="ECO:0000313" key="4">
    <source>
        <dbReference type="EMBL" id="MFD1533648.1"/>
    </source>
</evidence>
<dbReference type="SUPFAM" id="SSF47336">
    <property type="entry name" value="ACP-like"/>
    <property type="match status" value="1"/>
</dbReference>
<dbReference type="Gene3D" id="1.10.1200.10">
    <property type="entry name" value="ACP-like"/>
    <property type="match status" value="1"/>
</dbReference>